<name>A0A8H5G362_9AGAR</name>
<feature type="transmembrane region" description="Helical" evidence="1">
    <location>
        <begin position="43"/>
        <end position="63"/>
    </location>
</feature>
<dbReference type="Proteomes" id="UP000559256">
    <property type="component" value="Unassembled WGS sequence"/>
</dbReference>
<accession>A0A8H5G362</accession>
<keyword evidence="1" id="KW-1133">Transmembrane helix</keyword>
<gene>
    <name evidence="2" type="ORF">D9758_012509</name>
</gene>
<evidence type="ECO:0000313" key="2">
    <source>
        <dbReference type="EMBL" id="KAF5357468.1"/>
    </source>
</evidence>
<dbReference type="AlphaFoldDB" id="A0A8H5G362"/>
<sequence length="109" mass="12329">MGPQSTRRQRFELAGSSSTVFLYLNYTWWSMLERPQSTAPKAIFIVPAFICFAFICTVTVVVFRVCRNRATVRAFLQANEQARARGDIDIDAEAEAGQFQKHSSESTET</sequence>
<protein>
    <recommendedName>
        <fullName evidence="4">Transmembrane protein</fullName>
    </recommendedName>
</protein>
<evidence type="ECO:0000256" key="1">
    <source>
        <dbReference type="SAM" id="Phobius"/>
    </source>
</evidence>
<evidence type="ECO:0000313" key="3">
    <source>
        <dbReference type="Proteomes" id="UP000559256"/>
    </source>
</evidence>
<keyword evidence="3" id="KW-1185">Reference proteome</keyword>
<feature type="transmembrane region" description="Helical" evidence="1">
    <location>
        <begin position="12"/>
        <end position="31"/>
    </location>
</feature>
<keyword evidence="1" id="KW-0472">Membrane</keyword>
<reference evidence="2 3" key="1">
    <citation type="journal article" date="2020" name="ISME J.">
        <title>Uncovering the hidden diversity of litter-decomposition mechanisms in mushroom-forming fungi.</title>
        <authorList>
            <person name="Floudas D."/>
            <person name="Bentzer J."/>
            <person name="Ahren D."/>
            <person name="Johansson T."/>
            <person name="Persson P."/>
            <person name="Tunlid A."/>
        </authorList>
    </citation>
    <scope>NUCLEOTIDE SEQUENCE [LARGE SCALE GENOMIC DNA]</scope>
    <source>
        <strain evidence="2 3">CBS 291.85</strain>
    </source>
</reference>
<proteinExistence type="predicted"/>
<keyword evidence="1" id="KW-0812">Transmembrane</keyword>
<comment type="caution">
    <text evidence="2">The sequence shown here is derived from an EMBL/GenBank/DDBJ whole genome shotgun (WGS) entry which is preliminary data.</text>
</comment>
<evidence type="ECO:0008006" key="4">
    <source>
        <dbReference type="Google" id="ProtNLM"/>
    </source>
</evidence>
<organism evidence="2 3">
    <name type="scientific">Tetrapyrgos nigripes</name>
    <dbReference type="NCBI Taxonomy" id="182062"/>
    <lineage>
        <taxon>Eukaryota</taxon>
        <taxon>Fungi</taxon>
        <taxon>Dikarya</taxon>
        <taxon>Basidiomycota</taxon>
        <taxon>Agaricomycotina</taxon>
        <taxon>Agaricomycetes</taxon>
        <taxon>Agaricomycetidae</taxon>
        <taxon>Agaricales</taxon>
        <taxon>Marasmiineae</taxon>
        <taxon>Marasmiaceae</taxon>
        <taxon>Tetrapyrgos</taxon>
    </lineage>
</organism>
<dbReference type="EMBL" id="JAACJM010000051">
    <property type="protein sequence ID" value="KAF5357468.1"/>
    <property type="molecule type" value="Genomic_DNA"/>
</dbReference>